<dbReference type="AlphaFoldDB" id="A0A1Y5EGA3"/>
<keyword evidence="1" id="KW-0812">Transmembrane</keyword>
<protein>
    <submittedName>
        <fullName evidence="2">Uncharacterized protein</fullName>
    </submittedName>
</protein>
<evidence type="ECO:0000313" key="3">
    <source>
        <dbReference type="Proteomes" id="UP000243053"/>
    </source>
</evidence>
<evidence type="ECO:0000256" key="1">
    <source>
        <dbReference type="SAM" id="Phobius"/>
    </source>
</evidence>
<evidence type="ECO:0000313" key="2">
    <source>
        <dbReference type="EMBL" id="OUR79985.1"/>
    </source>
</evidence>
<accession>A0A1Y5EGA3</accession>
<reference evidence="3" key="1">
    <citation type="journal article" date="2017" name="Proc. Natl. Acad. Sci. U.S.A.">
        <title>Simulation of Deepwater Horizon oil plume reveals substrate specialization within a complex community of hydrocarbon degraders.</title>
        <authorList>
            <person name="Hu P."/>
            <person name="Dubinsky E.A."/>
            <person name="Probst A.J."/>
            <person name="Wang J."/>
            <person name="Sieber C.M.K."/>
            <person name="Tom L.M."/>
            <person name="Gardinali P."/>
            <person name="Banfield J.F."/>
            <person name="Atlas R.M."/>
            <person name="Andersen G.L."/>
        </authorList>
    </citation>
    <scope>NUCLEOTIDE SEQUENCE [LARGE SCALE GENOMIC DNA]</scope>
</reference>
<keyword evidence="1" id="KW-0472">Membrane</keyword>
<keyword evidence="1" id="KW-1133">Transmembrane helix</keyword>
<organism evidence="2 3">
    <name type="scientific">Colwellia psychrerythraea</name>
    <name type="common">Vibrio psychroerythus</name>
    <dbReference type="NCBI Taxonomy" id="28229"/>
    <lineage>
        <taxon>Bacteria</taxon>
        <taxon>Pseudomonadati</taxon>
        <taxon>Pseudomonadota</taxon>
        <taxon>Gammaproteobacteria</taxon>
        <taxon>Alteromonadales</taxon>
        <taxon>Colwelliaceae</taxon>
        <taxon>Colwellia</taxon>
    </lineage>
</organism>
<comment type="caution">
    <text evidence="2">The sequence shown here is derived from an EMBL/GenBank/DDBJ whole genome shotgun (WGS) entry which is preliminary data.</text>
</comment>
<dbReference type="Proteomes" id="UP000243053">
    <property type="component" value="Unassembled WGS sequence"/>
</dbReference>
<feature type="transmembrane region" description="Helical" evidence="1">
    <location>
        <begin position="20"/>
        <end position="39"/>
    </location>
</feature>
<dbReference type="EMBL" id="MAAF01000067">
    <property type="protein sequence ID" value="OUR79985.1"/>
    <property type="molecule type" value="Genomic_DNA"/>
</dbReference>
<gene>
    <name evidence="2" type="ORF">A9Q75_11415</name>
</gene>
<feature type="transmembrane region" description="Helical" evidence="1">
    <location>
        <begin position="73"/>
        <end position="97"/>
    </location>
</feature>
<proteinExistence type="predicted"/>
<name>A0A1Y5EGA3_COLPS</name>
<sequence>MINRSPSPSGNFAVIYQSLYLANLLLLPGIFFLVLLYYYRQYQQQKVHNDGVEGQVDNNKIRMRNLGIGKIHLIRSLQLSVLAGVLLAVVPLMVIYFTSQLQASIMVGLIYFVTWHAGFILIGMLNLSRAMAKKLPIF</sequence>
<feature type="transmembrane region" description="Helical" evidence="1">
    <location>
        <begin position="103"/>
        <end position="125"/>
    </location>
</feature>